<comment type="caution">
    <text evidence="1">The sequence shown here is derived from an EMBL/GenBank/DDBJ whole genome shotgun (WGS) entry which is preliminary data.</text>
</comment>
<gene>
    <name evidence="1" type="ORF">C7H85_06415</name>
</gene>
<name>A0A2P7R7W5_9GAMM</name>
<proteinExistence type="predicted"/>
<evidence type="ECO:0000313" key="2">
    <source>
        <dbReference type="Proteomes" id="UP000240243"/>
    </source>
</evidence>
<reference evidence="1 2" key="1">
    <citation type="submission" date="2018-03" db="EMBL/GenBank/DDBJ databases">
        <title>The draft genome of Zobellella sp. 59N8.</title>
        <authorList>
            <person name="Liu L."/>
            <person name="Li L."/>
            <person name="Zhang X."/>
            <person name="Liang L."/>
            <person name="Wang T."/>
        </authorList>
    </citation>
    <scope>NUCLEOTIDE SEQUENCE [LARGE SCALE GENOMIC DNA]</scope>
    <source>
        <strain evidence="1 2">59N8</strain>
    </source>
</reference>
<protein>
    <recommendedName>
        <fullName evidence="3">Flagellar protein FliT</fullName>
    </recommendedName>
</protein>
<evidence type="ECO:0008006" key="3">
    <source>
        <dbReference type="Google" id="ProtNLM"/>
    </source>
</evidence>
<dbReference type="RefSeq" id="WP_106728890.1">
    <property type="nucleotide sequence ID" value="NZ_PXYG01000002.1"/>
</dbReference>
<dbReference type="Proteomes" id="UP000240243">
    <property type="component" value="Unassembled WGS sequence"/>
</dbReference>
<accession>A0A2P7R7W5</accession>
<sequence length="100" mass="11500">MTPLDELSELDTRLLAALQQPDSLEPGWLDQQLARRAALLARVIEQAQVSAEQASELVARSRRVKEAAEQTRQWFADRLARMQKGRRSVKAYQNIKRNQE</sequence>
<dbReference type="EMBL" id="PXYG01000002">
    <property type="protein sequence ID" value="PSJ46273.1"/>
    <property type="molecule type" value="Genomic_DNA"/>
</dbReference>
<dbReference type="AlphaFoldDB" id="A0A2P7R7W5"/>
<evidence type="ECO:0000313" key="1">
    <source>
        <dbReference type="EMBL" id="PSJ46273.1"/>
    </source>
</evidence>
<dbReference type="OrthoDB" id="5601025at2"/>
<keyword evidence="2" id="KW-1185">Reference proteome</keyword>
<organism evidence="1 2">
    <name type="scientific">Zobellella endophytica</name>
    <dbReference type="NCBI Taxonomy" id="2116700"/>
    <lineage>
        <taxon>Bacteria</taxon>
        <taxon>Pseudomonadati</taxon>
        <taxon>Pseudomonadota</taxon>
        <taxon>Gammaproteobacteria</taxon>
        <taxon>Aeromonadales</taxon>
        <taxon>Aeromonadaceae</taxon>
        <taxon>Zobellella</taxon>
    </lineage>
</organism>